<proteinExistence type="predicted"/>
<dbReference type="EMBL" id="NPMS01000003">
    <property type="protein sequence ID" value="OZU89033.1"/>
    <property type="molecule type" value="Genomic_DNA"/>
</dbReference>
<dbReference type="RefSeq" id="WP_094885391.1">
    <property type="nucleotide sequence ID" value="NZ_NPMS01000003.1"/>
</dbReference>
<protein>
    <recommendedName>
        <fullName evidence="4">Conjugal transfer protein</fullName>
    </recommendedName>
</protein>
<name>A0A265NAK8_9BACI</name>
<keyword evidence="1" id="KW-0812">Transmembrane</keyword>
<reference evidence="2 3" key="1">
    <citation type="submission" date="2017-08" db="EMBL/GenBank/DDBJ databases">
        <title>Virgibacillus indicus sp. nov. and Virgibacillus profoundi sp. nov, two moderately halophilic bacteria isolated from marine sediment by using the Microfluidic Streak Plate.</title>
        <authorList>
            <person name="Xu B."/>
            <person name="Hu B."/>
            <person name="Wang J."/>
            <person name="Zhu Y."/>
            <person name="Huang L."/>
            <person name="Du W."/>
            <person name="Huang Y."/>
        </authorList>
    </citation>
    <scope>NUCLEOTIDE SEQUENCE [LARGE SCALE GENOMIC DNA]</scope>
    <source>
        <strain evidence="2 3">IO3-P2-C2</strain>
    </source>
</reference>
<dbReference type="OrthoDB" id="2965241at2"/>
<evidence type="ECO:0008006" key="4">
    <source>
        <dbReference type="Google" id="ProtNLM"/>
    </source>
</evidence>
<sequence>MEEQNRKIPLYFINNFLKFDRKLYQIFGMKLGRPVPLKGVLYAMVIGLAEVIWYFTPVLGRFISWIPVGILIALPITLAWLLTDIGTENRSPVAFFRSLFQYHLRKFNRVTYVRGKEIEKETTFQFYSHFTLGIKEDNFRRKKHVYKGYVTYR</sequence>
<evidence type="ECO:0000313" key="2">
    <source>
        <dbReference type="EMBL" id="OZU89033.1"/>
    </source>
</evidence>
<feature type="transmembrane region" description="Helical" evidence="1">
    <location>
        <begin position="39"/>
        <end position="56"/>
    </location>
</feature>
<dbReference type="Proteomes" id="UP000216498">
    <property type="component" value="Unassembled WGS sequence"/>
</dbReference>
<dbReference type="Pfam" id="PF12648">
    <property type="entry name" value="TcpE"/>
    <property type="match status" value="1"/>
</dbReference>
<dbReference type="InterPro" id="IPR025608">
    <property type="entry name" value="TcpE"/>
</dbReference>
<feature type="transmembrane region" description="Helical" evidence="1">
    <location>
        <begin position="62"/>
        <end position="82"/>
    </location>
</feature>
<keyword evidence="1" id="KW-1133">Transmembrane helix</keyword>
<gene>
    <name evidence="2" type="ORF">CIL03_08425</name>
</gene>
<comment type="caution">
    <text evidence="2">The sequence shown here is derived from an EMBL/GenBank/DDBJ whole genome shotgun (WGS) entry which is preliminary data.</text>
</comment>
<evidence type="ECO:0000313" key="3">
    <source>
        <dbReference type="Proteomes" id="UP000216498"/>
    </source>
</evidence>
<accession>A0A265NAK8</accession>
<keyword evidence="1" id="KW-0472">Membrane</keyword>
<keyword evidence="3" id="KW-1185">Reference proteome</keyword>
<dbReference type="AlphaFoldDB" id="A0A265NAK8"/>
<evidence type="ECO:0000256" key="1">
    <source>
        <dbReference type="SAM" id="Phobius"/>
    </source>
</evidence>
<organism evidence="2 3">
    <name type="scientific">Virgibacillus indicus</name>
    <dbReference type="NCBI Taxonomy" id="2024554"/>
    <lineage>
        <taxon>Bacteria</taxon>
        <taxon>Bacillati</taxon>
        <taxon>Bacillota</taxon>
        <taxon>Bacilli</taxon>
        <taxon>Bacillales</taxon>
        <taxon>Bacillaceae</taxon>
        <taxon>Virgibacillus</taxon>
    </lineage>
</organism>